<accession>A0A2P2QT08</accession>
<organism evidence="2">
    <name type="scientific">Rhizophora mucronata</name>
    <name type="common">Asiatic mangrove</name>
    <dbReference type="NCBI Taxonomy" id="61149"/>
    <lineage>
        <taxon>Eukaryota</taxon>
        <taxon>Viridiplantae</taxon>
        <taxon>Streptophyta</taxon>
        <taxon>Embryophyta</taxon>
        <taxon>Tracheophyta</taxon>
        <taxon>Spermatophyta</taxon>
        <taxon>Magnoliopsida</taxon>
        <taxon>eudicotyledons</taxon>
        <taxon>Gunneridae</taxon>
        <taxon>Pentapetalae</taxon>
        <taxon>rosids</taxon>
        <taxon>fabids</taxon>
        <taxon>Malpighiales</taxon>
        <taxon>Rhizophoraceae</taxon>
        <taxon>Rhizophora</taxon>
    </lineage>
</organism>
<reference evidence="2" key="1">
    <citation type="submission" date="2018-02" db="EMBL/GenBank/DDBJ databases">
        <title>Rhizophora mucronata_Transcriptome.</title>
        <authorList>
            <person name="Meera S.P."/>
            <person name="Sreeshan A."/>
            <person name="Augustine A."/>
        </authorList>
    </citation>
    <scope>NUCLEOTIDE SEQUENCE</scope>
    <source>
        <tissue evidence="2">Leaf</tissue>
    </source>
</reference>
<dbReference type="EMBL" id="GGEC01089668">
    <property type="protein sequence ID" value="MBX70152.1"/>
    <property type="molecule type" value="Transcribed_RNA"/>
</dbReference>
<feature type="signal peptide" evidence="1">
    <location>
        <begin position="1"/>
        <end position="22"/>
    </location>
</feature>
<sequence>MKNTMPELLILVSLCWDQPIAAHHWPSCLLGLLGILILNTTGFTTSQPNPMFIVLVCCFWKSLVGERP</sequence>
<keyword evidence="1" id="KW-0732">Signal</keyword>
<name>A0A2P2QT08_RHIMU</name>
<feature type="chain" id="PRO_5015108073" evidence="1">
    <location>
        <begin position="23"/>
        <end position="68"/>
    </location>
</feature>
<evidence type="ECO:0000256" key="1">
    <source>
        <dbReference type="SAM" id="SignalP"/>
    </source>
</evidence>
<dbReference type="AlphaFoldDB" id="A0A2P2QT08"/>
<evidence type="ECO:0000313" key="2">
    <source>
        <dbReference type="EMBL" id="MBX70152.1"/>
    </source>
</evidence>
<proteinExistence type="predicted"/>
<protein>
    <submittedName>
        <fullName evidence="2">Uncharacterized protein</fullName>
    </submittedName>
</protein>